<name>A0ABN6CVY1_9GAMM</name>
<evidence type="ECO:0000313" key="8">
    <source>
        <dbReference type="Proteomes" id="UP001054820"/>
    </source>
</evidence>
<feature type="transmembrane region" description="Helical" evidence="5">
    <location>
        <begin position="129"/>
        <end position="147"/>
    </location>
</feature>
<evidence type="ECO:0000256" key="1">
    <source>
        <dbReference type="ARBA" id="ARBA00004141"/>
    </source>
</evidence>
<feature type="transmembrane region" description="Helical" evidence="5">
    <location>
        <begin position="244"/>
        <end position="267"/>
    </location>
</feature>
<evidence type="ECO:0000256" key="2">
    <source>
        <dbReference type="ARBA" id="ARBA00022692"/>
    </source>
</evidence>
<gene>
    <name evidence="7" type="ORF">THMIRHAM_09880</name>
</gene>
<proteinExistence type="predicted"/>
<feature type="transmembrane region" description="Helical" evidence="5">
    <location>
        <begin position="273"/>
        <end position="292"/>
    </location>
</feature>
<evidence type="ECO:0000256" key="5">
    <source>
        <dbReference type="SAM" id="Phobius"/>
    </source>
</evidence>
<dbReference type="Proteomes" id="UP001054820">
    <property type="component" value="Chromosome"/>
</dbReference>
<feature type="transmembrane region" description="Helical" evidence="5">
    <location>
        <begin position="186"/>
        <end position="207"/>
    </location>
</feature>
<protein>
    <recommendedName>
        <fullName evidence="6">EamA domain-containing protein</fullName>
    </recommendedName>
</protein>
<keyword evidence="4 5" id="KW-0472">Membrane</keyword>
<feature type="domain" description="EamA" evidence="6">
    <location>
        <begin position="157"/>
        <end position="286"/>
    </location>
</feature>
<dbReference type="InterPro" id="IPR050638">
    <property type="entry name" value="AA-Vitamin_Transporters"/>
</dbReference>
<dbReference type="Pfam" id="PF00892">
    <property type="entry name" value="EamA"/>
    <property type="match status" value="2"/>
</dbReference>
<evidence type="ECO:0000313" key="7">
    <source>
        <dbReference type="EMBL" id="BCN93203.1"/>
    </source>
</evidence>
<reference evidence="7" key="1">
    <citation type="journal article" date="2022" name="Arch. Microbiol.">
        <title>Thiomicrorhabdus immobilis sp. nov., a mesophilic sulfur-oxidizing bacterium isolated from sediment of a brackish lake in northern Japan.</title>
        <authorList>
            <person name="Kojima H."/>
            <person name="Mochizuki J."/>
            <person name="Kanda M."/>
            <person name="Watanabe T."/>
            <person name="Fukui M."/>
        </authorList>
    </citation>
    <scope>NUCLEOTIDE SEQUENCE</scope>
    <source>
        <strain evidence="7">Am19</strain>
    </source>
</reference>
<organism evidence="7 8">
    <name type="scientific">Thiomicrorhabdus immobilis</name>
    <dbReference type="NCBI Taxonomy" id="2791037"/>
    <lineage>
        <taxon>Bacteria</taxon>
        <taxon>Pseudomonadati</taxon>
        <taxon>Pseudomonadota</taxon>
        <taxon>Gammaproteobacteria</taxon>
        <taxon>Thiotrichales</taxon>
        <taxon>Piscirickettsiaceae</taxon>
        <taxon>Thiomicrorhabdus</taxon>
    </lineage>
</organism>
<feature type="transmembrane region" description="Helical" evidence="5">
    <location>
        <begin position="46"/>
        <end position="66"/>
    </location>
</feature>
<evidence type="ECO:0000256" key="4">
    <source>
        <dbReference type="ARBA" id="ARBA00023136"/>
    </source>
</evidence>
<feature type="transmembrane region" description="Helical" evidence="5">
    <location>
        <begin position="78"/>
        <end position="97"/>
    </location>
</feature>
<dbReference type="EMBL" id="AP024202">
    <property type="protein sequence ID" value="BCN93203.1"/>
    <property type="molecule type" value="Genomic_DNA"/>
</dbReference>
<sequence length="299" mass="31982">MTSLLTATTLKTTILTILALIAFAANSVLCRLALDENSIDAASFTLIRLLSGALVLALILVMLKRFSSFSQKPVSKGSWSASLMLFIYALCFSFAYISLDTATGALILFGSVQITMILLSLFSNNRLQLSEWLGLIIAFTGFVYLILPELSTPSLNGFILMSLSGIAWGIYSLIGRGSQNAIMDTAYNFLRTLPLLLIVAAFTFAQAHLSQQGIILAIFSGAIASGMGYAIWYMALAGLTATKAAVVQLSVPVIAAFGGVIFVAEAITQRLTLSSLMVLGGIFIVIASQYYLTKARNPN</sequence>
<keyword evidence="2 5" id="KW-0812">Transmembrane</keyword>
<dbReference type="InterPro" id="IPR037185">
    <property type="entry name" value="EmrE-like"/>
</dbReference>
<dbReference type="RefSeq" id="WP_237264189.1">
    <property type="nucleotide sequence ID" value="NZ_AP024202.1"/>
</dbReference>
<feature type="transmembrane region" description="Helical" evidence="5">
    <location>
        <begin position="213"/>
        <end position="232"/>
    </location>
</feature>
<dbReference type="InterPro" id="IPR000620">
    <property type="entry name" value="EamA_dom"/>
</dbReference>
<dbReference type="PANTHER" id="PTHR32322:SF9">
    <property type="entry name" value="AMINO-ACID METABOLITE EFFLUX PUMP-RELATED"/>
    <property type="match status" value="1"/>
</dbReference>
<feature type="domain" description="EamA" evidence="6">
    <location>
        <begin position="13"/>
        <end position="145"/>
    </location>
</feature>
<evidence type="ECO:0000259" key="6">
    <source>
        <dbReference type="Pfam" id="PF00892"/>
    </source>
</evidence>
<accession>A0ABN6CVY1</accession>
<feature type="transmembrane region" description="Helical" evidence="5">
    <location>
        <begin position="153"/>
        <end position="174"/>
    </location>
</feature>
<feature type="transmembrane region" description="Helical" evidence="5">
    <location>
        <begin position="12"/>
        <end position="34"/>
    </location>
</feature>
<feature type="transmembrane region" description="Helical" evidence="5">
    <location>
        <begin position="103"/>
        <end position="122"/>
    </location>
</feature>
<keyword evidence="8" id="KW-1185">Reference proteome</keyword>
<dbReference type="SUPFAM" id="SSF103481">
    <property type="entry name" value="Multidrug resistance efflux transporter EmrE"/>
    <property type="match status" value="2"/>
</dbReference>
<keyword evidence="3 5" id="KW-1133">Transmembrane helix</keyword>
<comment type="subcellular location">
    <subcellularLocation>
        <location evidence="1">Membrane</location>
        <topology evidence="1">Multi-pass membrane protein</topology>
    </subcellularLocation>
</comment>
<evidence type="ECO:0000256" key="3">
    <source>
        <dbReference type="ARBA" id="ARBA00022989"/>
    </source>
</evidence>
<dbReference type="PANTHER" id="PTHR32322">
    <property type="entry name" value="INNER MEMBRANE TRANSPORTER"/>
    <property type="match status" value="1"/>
</dbReference>